<dbReference type="Gene3D" id="3.10.350.10">
    <property type="entry name" value="LysM domain"/>
    <property type="match status" value="4"/>
</dbReference>
<dbReference type="PANTHER" id="PTHR33734">
    <property type="entry name" value="LYSM DOMAIN-CONTAINING GPI-ANCHORED PROTEIN 2"/>
    <property type="match status" value="1"/>
</dbReference>
<protein>
    <submittedName>
        <fullName evidence="4">LysM peptidoglycan-binding domain-containing protein</fullName>
    </submittedName>
</protein>
<dbReference type="EMBL" id="JBHRYQ010000001">
    <property type="protein sequence ID" value="MFC3810542.1"/>
    <property type="molecule type" value="Genomic_DNA"/>
</dbReference>
<dbReference type="InterPro" id="IPR018392">
    <property type="entry name" value="LysM"/>
</dbReference>
<dbReference type="SMART" id="SM00257">
    <property type="entry name" value="LysM"/>
    <property type="match status" value="4"/>
</dbReference>
<feature type="compositionally biased region" description="Basic and acidic residues" evidence="1">
    <location>
        <begin position="461"/>
        <end position="474"/>
    </location>
</feature>
<feature type="region of interest" description="Disordered" evidence="1">
    <location>
        <begin position="461"/>
        <end position="522"/>
    </location>
</feature>
<dbReference type="CDD" id="cd00118">
    <property type="entry name" value="LysM"/>
    <property type="match status" value="4"/>
</dbReference>
<name>A0ABV7YUK2_9BACT</name>
<comment type="caution">
    <text evidence="4">The sequence shown here is derived from an EMBL/GenBank/DDBJ whole genome shotgun (WGS) entry which is preliminary data.</text>
</comment>
<keyword evidence="2" id="KW-0732">Signal</keyword>
<dbReference type="Pfam" id="PF01476">
    <property type="entry name" value="LysM"/>
    <property type="match status" value="4"/>
</dbReference>
<dbReference type="RefSeq" id="WP_379836784.1">
    <property type="nucleotide sequence ID" value="NZ_JBHRYQ010000001.1"/>
</dbReference>
<feature type="domain" description="LysM" evidence="3">
    <location>
        <begin position="693"/>
        <end position="736"/>
    </location>
</feature>
<dbReference type="InterPro" id="IPR023346">
    <property type="entry name" value="Lysozyme-like_dom_sf"/>
</dbReference>
<accession>A0ABV7YUK2</accession>
<dbReference type="CDD" id="cd16894">
    <property type="entry name" value="MltD-like"/>
    <property type="match status" value="1"/>
</dbReference>
<sequence length="738" mass="83551">MRKLLSLLVAILTTISLQAQVQLSIPEAPQKVEFANVLVELSPSVQTKVNEEITKLLTPQNKFLEQKLERMQWYFPIIEKVLEEEDVPEDFKYIAVLESSLLPEAISSSNAVGFWQFKEATAKEIGLRVDNNVDERKNIYESTRAAAIYMKRNNILYKNWISCMMAYKEGPTGAQAHVPVEWSFASEIKFDDNTHPYLISAIANRIAYEHRLNRLKDSSKKFVEYPTRSKSFAEIAVELTVDINDLRKFNPWLYAPNLPEDKESKVLILSRVEETEEILSKIQKRLDVNTLDLGYPQLKRITMVSTSPDAPIFYEINGKKGILAQPGDEVAQMASKSKVKISKFLKYNDMGDRDISKEGQVYYLQSKSKKANVPFHTVMSDQTMWDVSQMYGIQLKRLYKYNRMKSSDRLQTGRVLWMQKTRPKNKAIEIIQDANPDRGKLPIKEEYIPTKESEIAKNKEMPAKDRFEDLEKNTTRPSSTKPVEKKAETTVLKKPTEVVSSTPKPTTTPPNKNIPSEGMDLNDPIFNSNGKTTPKKEVIVEKPKNTAYAKTHTVKQGETLFSIANKYDLSVDQLRRLNAMTANDVLQYNQVLVVSTDLVNPPKVEPKAEPAKVVTAKPERSVEIEKKVISGKTHTVSLGETMYSISKTYGIKVKDIQEWNGIADYSISVGQELIVSNATTAAKPSTQSGSAIKYHKVAIGETLYSISKKYGVTVTNIKNWNNLSDNSIKVGENLIVNK</sequence>
<evidence type="ECO:0000313" key="4">
    <source>
        <dbReference type="EMBL" id="MFC3810542.1"/>
    </source>
</evidence>
<feature type="compositionally biased region" description="Low complexity" evidence="1">
    <location>
        <begin position="497"/>
        <end position="513"/>
    </location>
</feature>
<organism evidence="4 5">
    <name type="scientific">Lacihabitans lacunae</name>
    <dbReference type="NCBI Taxonomy" id="1028214"/>
    <lineage>
        <taxon>Bacteria</taxon>
        <taxon>Pseudomonadati</taxon>
        <taxon>Bacteroidota</taxon>
        <taxon>Cytophagia</taxon>
        <taxon>Cytophagales</taxon>
        <taxon>Leadbetterellaceae</taxon>
        <taxon>Lacihabitans</taxon>
    </lineage>
</organism>
<dbReference type="SUPFAM" id="SSF53955">
    <property type="entry name" value="Lysozyme-like"/>
    <property type="match status" value="1"/>
</dbReference>
<feature type="signal peptide" evidence="2">
    <location>
        <begin position="1"/>
        <end position="19"/>
    </location>
</feature>
<proteinExistence type="predicted"/>
<evidence type="ECO:0000256" key="1">
    <source>
        <dbReference type="SAM" id="MobiDB-lite"/>
    </source>
</evidence>
<reference evidence="5" key="1">
    <citation type="journal article" date="2019" name="Int. J. Syst. Evol. Microbiol.">
        <title>The Global Catalogue of Microorganisms (GCM) 10K type strain sequencing project: providing services to taxonomists for standard genome sequencing and annotation.</title>
        <authorList>
            <consortium name="The Broad Institute Genomics Platform"/>
            <consortium name="The Broad Institute Genome Sequencing Center for Infectious Disease"/>
            <person name="Wu L."/>
            <person name="Ma J."/>
        </authorList>
    </citation>
    <scope>NUCLEOTIDE SEQUENCE [LARGE SCALE GENOMIC DNA]</scope>
    <source>
        <strain evidence="5">CECT 7956</strain>
    </source>
</reference>
<dbReference type="InterPro" id="IPR036779">
    <property type="entry name" value="LysM_dom_sf"/>
</dbReference>
<dbReference type="SUPFAM" id="SSF54106">
    <property type="entry name" value="LysM domain"/>
    <property type="match status" value="4"/>
</dbReference>
<dbReference type="InterPro" id="IPR008258">
    <property type="entry name" value="Transglycosylase_SLT_dom_1"/>
</dbReference>
<feature type="domain" description="LysM" evidence="3">
    <location>
        <begin position="632"/>
        <end position="675"/>
    </location>
</feature>
<gene>
    <name evidence="4" type="ORF">ACFOOI_07755</name>
</gene>
<dbReference type="Proteomes" id="UP001595616">
    <property type="component" value="Unassembled WGS sequence"/>
</dbReference>
<evidence type="ECO:0000259" key="3">
    <source>
        <dbReference type="PROSITE" id="PS51782"/>
    </source>
</evidence>
<dbReference type="Gene3D" id="1.10.530.10">
    <property type="match status" value="1"/>
</dbReference>
<dbReference type="PROSITE" id="PS51782">
    <property type="entry name" value="LYSM"/>
    <property type="match status" value="4"/>
</dbReference>
<feature type="chain" id="PRO_5046909883" evidence="2">
    <location>
        <begin position="20"/>
        <end position="738"/>
    </location>
</feature>
<feature type="domain" description="LysM" evidence="3">
    <location>
        <begin position="374"/>
        <end position="418"/>
    </location>
</feature>
<feature type="domain" description="LysM" evidence="3">
    <location>
        <begin position="550"/>
        <end position="594"/>
    </location>
</feature>
<evidence type="ECO:0000256" key="2">
    <source>
        <dbReference type="SAM" id="SignalP"/>
    </source>
</evidence>
<evidence type="ECO:0000313" key="5">
    <source>
        <dbReference type="Proteomes" id="UP001595616"/>
    </source>
</evidence>
<dbReference type="Pfam" id="PF01464">
    <property type="entry name" value="SLT"/>
    <property type="match status" value="1"/>
</dbReference>
<keyword evidence="5" id="KW-1185">Reference proteome</keyword>
<dbReference type="PANTHER" id="PTHR33734:SF22">
    <property type="entry name" value="MEMBRANE-BOUND LYTIC MUREIN TRANSGLYCOSYLASE D"/>
    <property type="match status" value="1"/>
</dbReference>